<reference evidence="2" key="1">
    <citation type="submission" date="2020-07" db="EMBL/GenBank/DDBJ databases">
        <authorList>
            <person name="Ferguson B K."/>
        </authorList>
    </citation>
    <scope>NUCLEOTIDE SEQUENCE</scope>
    <source>
        <strain evidence="2">L06</strain>
    </source>
</reference>
<dbReference type="PANTHER" id="PTHR37984">
    <property type="entry name" value="PROTEIN CBG26694"/>
    <property type="match status" value="1"/>
</dbReference>
<dbReference type="EMBL" id="CADCXW020000006">
    <property type="protein sequence ID" value="CAD1539461.1"/>
    <property type="molecule type" value="Genomic_DNA"/>
</dbReference>
<dbReference type="PANTHER" id="PTHR37984:SF5">
    <property type="entry name" value="PROTEIN NYNRIN-LIKE"/>
    <property type="match status" value="1"/>
</dbReference>
<dbReference type="AlphaFoldDB" id="A0A6V7IMR0"/>
<dbReference type="InterPro" id="IPR012337">
    <property type="entry name" value="RNaseH-like_sf"/>
</dbReference>
<dbReference type="Gene3D" id="3.30.420.10">
    <property type="entry name" value="Ribonuclease H-like superfamily/Ribonuclease H"/>
    <property type="match status" value="1"/>
</dbReference>
<dbReference type="GO" id="GO:0003676">
    <property type="term" value="F:nucleic acid binding"/>
    <property type="evidence" value="ECO:0007669"/>
    <property type="project" value="InterPro"/>
</dbReference>
<dbReference type="InterPro" id="IPR036397">
    <property type="entry name" value="RNaseH_sf"/>
</dbReference>
<accession>A0A6V7IMR0</accession>
<organism evidence="2">
    <name type="scientific">Bracon brevicornis</name>
    <dbReference type="NCBI Taxonomy" id="1563983"/>
    <lineage>
        <taxon>Eukaryota</taxon>
        <taxon>Metazoa</taxon>
        <taxon>Ecdysozoa</taxon>
        <taxon>Arthropoda</taxon>
        <taxon>Hexapoda</taxon>
        <taxon>Insecta</taxon>
        <taxon>Pterygota</taxon>
        <taxon>Neoptera</taxon>
        <taxon>Endopterygota</taxon>
        <taxon>Hymenoptera</taxon>
        <taxon>Apocrita</taxon>
        <taxon>Ichneumonoidea</taxon>
        <taxon>Braconidae</taxon>
        <taxon>Braconinae</taxon>
        <taxon>Bracon</taxon>
    </lineage>
</organism>
<gene>
    <name evidence="2" type="ORF">BBRV_LOCUS26171</name>
</gene>
<proteinExistence type="predicted"/>
<protein>
    <recommendedName>
        <fullName evidence="1">Integrase catalytic domain-containing protein</fullName>
    </recommendedName>
</protein>
<feature type="domain" description="Integrase catalytic" evidence="1">
    <location>
        <begin position="1"/>
        <end position="104"/>
    </location>
</feature>
<name>A0A6V7IMR0_9HYME</name>
<evidence type="ECO:0000259" key="1">
    <source>
        <dbReference type="PROSITE" id="PS50994"/>
    </source>
</evidence>
<sequence length="180" mass="20706">MENYFSTWGSPLTLVTDNGPSFCSSEFSTFLKFYGVEHIRTPPYHPPSNSAAENMVKTFKDKLKKLVKSGISTQKSIHMFLMSYRSTPHCTTGYTPAELHLGRKMRTRWGLLRPSLRARVESQQCQQKLYAPGKRQVIYELDENVMAENVTGKDWVRAKIKKVVSPVVYLVRTIDGRLWK</sequence>
<dbReference type="PROSITE" id="PS50994">
    <property type="entry name" value="INTEGRASE"/>
    <property type="match status" value="1"/>
</dbReference>
<dbReference type="GO" id="GO:0015074">
    <property type="term" value="P:DNA integration"/>
    <property type="evidence" value="ECO:0007669"/>
    <property type="project" value="InterPro"/>
</dbReference>
<dbReference type="InterPro" id="IPR050951">
    <property type="entry name" value="Retrovirus_Pol_polyprotein"/>
</dbReference>
<evidence type="ECO:0000313" key="2">
    <source>
        <dbReference type="EMBL" id="CAD1539461.1"/>
    </source>
</evidence>
<dbReference type="InterPro" id="IPR001584">
    <property type="entry name" value="Integrase_cat-core"/>
</dbReference>
<dbReference type="SUPFAM" id="SSF53098">
    <property type="entry name" value="Ribonuclease H-like"/>
    <property type="match status" value="1"/>
</dbReference>